<dbReference type="Gene3D" id="3.30.1330.60">
    <property type="entry name" value="OmpA-like domain"/>
    <property type="match status" value="1"/>
</dbReference>
<evidence type="ECO:0000256" key="3">
    <source>
        <dbReference type="ARBA" id="ARBA00023237"/>
    </source>
</evidence>
<keyword evidence="3" id="KW-0998">Cell outer membrane</keyword>
<dbReference type="Proteomes" id="UP000284547">
    <property type="component" value="Unassembled WGS sequence"/>
</dbReference>
<dbReference type="InterPro" id="IPR050330">
    <property type="entry name" value="Bact_OuterMem_StrucFunc"/>
</dbReference>
<keyword evidence="8" id="KW-1185">Reference proteome</keyword>
<dbReference type="PANTHER" id="PTHR30329">
    <property type="entry name" value="STATOR ELEMENT OF FLAGELLAR MOTOR COMPLEX"/>
    <property type="match status" value="1"/>
</dbReference>
<dbReference type="OrthoDB" id="9810367at2"/>
<evidence type="ECO:0000256" key="5">
    <source>
        <dbReference type="SAM" id="SignalP"/>
    </source>
</evidence>
<dbReference type="SUPFAM" id="SSF103088">
    <property type="entry name" value="OmpA-like"/>
    <property type="match status" value="1"/>
</dbReference>
<dbReference type="CDD" id="cd07185">
    <property type="entry name" value="OmpA_C-like"/>
    <property type="match status" value="1"/>
</dbReference>
<organism evidence="7 8">
    <name type="scientific">Pseudotabrizicola alkalilacus</name>
    <dbReference type="NCBI Taxonomy" id="2305252"/>
    <lineage>
        <taxon>Bacteria</taxon>
        <taxon>Pseudomonadati</taxon>
        <taxon>Pseudomonadota</taxon>
        <taxon>Alphaproteobacteria</taxon>
        <taxon>Rhodobacterales</taxon>
        <taxon>Paracoccaceae</taxon>
        <taxon>Pseudotabrizicola</taxon>
    </lineage>
</organism>
<dbReference type="AlphaFoldDB" id="A0A411Z7J4"/>
<evidence type="ECO:0000313" key="7">
    <source>
        <dbReference type="EMBL" id="RGP38997.1"/>
    </source>
</evidence>
<evidence type="ECO:0000313" key="8">
    <source>
        <dbReference type="Proteomes" id="UP000284547"/>
    </source>
</evidence>
<dbReference type="EMBL" id="QWEY01000001">
    <property type="protein sequence ID" value="RGP38997.1"/>
    <property type="molecule type" value="Genomic_DNA"/>
</dbReference>
<feature type="signal peptide" evidence="5">
    <location>
        <begin position="1"/>
        <end position="18"/>
    </location>
</feature>
<dbReference type="PANTHER" id="PTHR30329:SF21">
    <property type="entry name" value="LIPOPROTEIN YIAD-RELATED"/>
    <property type="match status" value="1"/>
</dbReference>
<keyword evidence="2 4" id="KW-0472">Membrane</keyword>
<evidence type="ECO:0000256" key="1">
    <source>
        <dbReference type="ARBA" id="ARBA00004442"/>
    </source>
</evidence>
<comment type="subcellular location">
    <subcellularLocation>
        <location evidence="1">Cell outer membrane</location>
    </subcellularLocation>
</comment>
<evidence type="ECO:0000256" key="4">
    <source>
        <dbReference type="PROSITE-ProRule" id="PRU00473"/>
    </source>
</evidence>
<keyword evidence="5" id="KW-0732">Signal</keyword>
<dbReference type="PRINTS" id="PR01021">
    <property type="entry name" value="OMPADOMAIN"/>
</dbReference>
<feature type="domain" description="OmpA-like" evidence="6">
    <location>
        <begin position="61"/>
        <end position="177"/>
    </location>
</feature>
<dbReference type="Pfam" id="PF00691">
    <property type="entry name" value="OmpA"/>
    <property type="match status" value="1"/>
</dbReference>
<dbReference type="PROSITE" id="PS51257">
    <property type="entry name" value="PROKAR_LIPOPROTEIN"/>
    <property type="match status" value="1"/>
</dbReference>
<dbReference type="InterPro" id="IPR006665">
    <property type="entry name" value="OmpA-like"/>
</dbReference>
<dbReference type="InterPro" id="IPR006664">
    <property type="entry name" value="OMP_bac"/>
</dbReference>
<reference evidence="7 8" key="1">
    <citation type="submission" date="2018-08" db="EMBL/GenBank/DDBJ databases">
        <title>Flavobacterium tibetense sp. nov., isolated from a wetland YonghuCo on Tibetan Plateau.</title>
        <authorList>
            <person name="Phurbu D."/>
            <person name="Lu H."/>
            <person name="Xing P."/>
        </authorList>
    </citation>
    <scope>NUCLEOTIDE SEQUENCE [LARGE SCALE GENOMIC DNA]</scope>
    <source>
        <strain evidence="7 8">DJC</strain>
    </source>
</reference>
<dbReference type="InterPro" id="IPR036737">
    <property type="entry name" value="OmpA-like_sf"/>
</dbReference>
<name>A0A411Z7J4_9RHOB</name>
<feature type="chain" id="PRO_5019305914" evidence="5">
    <location>
        <begin position="19"/>
        <end position="218"/>
    </location>
</feature>
<proteinExistence type="predicted"/>
<gene>
    <name evidence="7" type="ORF">D1012_02485</name>
</gene>
<evidence type="ECO:0000259" key="6">
    <source>
        <dbReference type="PROSITE" id="PS51123"/>
    </source>
</evidence>
<accession>A0A411Z7J4</accession>
<comment type="caution">
    <text evidence="7">The sequence shown here is derived from an EMBL/GenBank/DDBJ whole genome shotgun (WGS) entry which is preliminary data.</text>
</comment>
<dbReference type="PROSITE" id="PS51123">
    <property type="entry name" value="OMPA_2"/>
    <property type="match status" value="1"/>
</dbReference>
<dbReference type="RefSeq" id="WP_118149724.1">
    <property type="nucleotide sequence ID" value="NZ_QWEY01000001.1"/>
</dbReference>
<sequence length="218" mass="23667">MLKTSTALITLLLTAALASCTASPGFDKQLGSEIDENGYGAVTRNNTGIMSGEINATVQLNTRFQAEVPSTVTFAFNSAVLTPEARRVLAQQANWIRQFPELRFSVYGHTDLVGSNSYNQTLGKRRAQAVVAFFASQGISRNRLEALVSYGKTRPVVATQGPEEANRRTVTEVAGFHKRSSAPLNGKYAEVIFREYVESAARPHPVNSTITTQVNPGE</sequence>
<protein>
    <submittedName>
        <fullName evidence="7">OmpA family protein</fullName>
    </submittedName>
</protein>
<evidence type="ECO:0000256" key="2">
    <source>
        <dbReference type="ARBA" id="ARBA00023136"/>
    </source>
</evidence>
<dbReference type="GO" id="GO:0009279">
    <property type="term" value="C:cell outer membrane"/>
    <property type="evidence" value="ECO:0007669"/>
    <property type="project" value="UniProtKB-SubCell"/>
</dbReference>